<feature type="region of interest" description="Disordered" evidence="1">
    <location>
        <begin position="890"/>
        <end position="970"/>
    </location>
</feature>
<dbReference type="Proteomes" id="UP001189429">
    <property type="component" value="Unassembled WGS sequence"/>
</dbReference>
<feature type="compositionally biased region" description="Basic and acidic residues" evidence="1">
    <location>
        <begin position="919"/>
        <end position="938"/>
    </location>
</feature>
<name>A0ABN9V7L0_9DINO</name>
<gene>
    <name evidence="2" type="ORF">PCOR1329_LOCUS55428</name>
</gene>
<reference evidence="2" key="1">
    <citation type="submission" date="2023-10" db="EMBL/GenBank/DDBJ databases">
        <authorList>
            <person name="Chen Y."/>
            <person name="Shah S."/>
            <person name="Dougan E. K."/>
            <person name="Thang M."/>
            <person name="Chan C."/>
        </authorList>
    </citation>
    <scope>NUCLEOTIDE SEQUENCE [LARGE SCALE GENOMIC DNA]</scope>
</reference>
<evidence type="ECO:0000313" key="3">
    <source>
        <dbReference type="Proteomes" id="UP001189429"/>
    </source>
</evidence>
<keyword evidence="3" id="KW-1185">Reference proteome</keyword>
<comment type="caution">
    <text evidence="2">The sequence shown here is derived from an EMBL/GenBank/DDBJ whole genome shotgun (WGS) entry which is preliminary data.</text>
</comment>
<accession>A0ABN9V7L0</accession>
<evidence type="ECO:0000256" key="1">
    <source>
        <dbReference type="SAM" id="MobiDB-lite"/>
    </source>
</evidence>
<sequence>MPPRPKGKAKAKPAAVAPPNLNSNTPIYSDFETKLAKIKAHPLLANIEDESVLTIPQGGRMAPFDAQNYKTCMEQNSEYQCAGNFFWQNVMVSPTPSVTILKQNIRDVGNMNYPDPSQPVRFIPHTINIGIPSVDFDPTAHMGGLSRISPCEYVLAAIDRCSMAIDAEADDATILSWKASFRSCHFIFKARDCLAQAGMGQGWPWRWFGSAPKLIDIENIRFESMNLREKAIGDAATVTWTALQKVQIVMNEAARMQHPSAKKVAAQFEKRVNFAPSSEKFAEGFVDAAMTINNRMLSIPACRVLLTKLDNDMGTNGPLNSVYKLQAIVSKGRTSAAIENITTYLVFGFECGHYEIEDLSVSKLRNGQVELMILKRSMLSYFMDVSFHELGFPPDDVSLIRRSYQDTDAVKAWAKAPTNERQPDLFWKASLCKPSNLFSEFIESMVYDVKYDANLKHALKYSKTPQNILSDYQGIKETYNDILTELEKFNAQRAVSGSDPRGRVADAPEEAEPETLDTKERLGKQLGEVKDAIDAAVAEDANHWRAAAHKTVSQQVKLVVHSQPDTMQQYVKECSISQTKGDLDGLVAYHFDSKLAGEAITNPQVRTCPLQEKPYCLLVQTVLAGRAPPTEKEPGLNPGEIALLIDGGKSGNKRPLLKPWRPVAGDEDEDADMDDEAAPTAAFKTRQVNLIKNEASVRARRVRAVARGAGSIPQLEAMHICGTDMSLPEQSWGEGFEGTNKGTAIAPIVVDAIENDWTETVKMKREIYGNFRVAVGNTDPGQPDKRVIRKDTDKEPVCFGTLPIKFYTAILTGYMIKTVIDLTVGTGAFAQACLLKRCGHAKVSYFGICLSEAHMNAVRERLVYFVLNQMMTEGSPLYIAKCAEALMPTTPKKGEKPAGSSKDSPPKGGGGASAAGSKDTTKSGERKGDTGDSKDSKSTKKSKKGKKTEGDASSWDMSDDGCVAEGLDDE</sequence>
<protein>
    <submittedName>
        <fullName evidence="2">Uncharacterized protein</fullName>
    </submittedName>
</protein>
<dbReference type="EMBL" id="CAUYUJ010016796">
    <property type="protein sequence ID" value="CAK0868907.1"/>
    <property type="molecule type" value="Genomic_DNA"/>
</dbReference>
<feature type="region of interest" description="Disordered" evidence="1">
    <location>
        <begin position="494"/>
        <end position="516"/>
    </location>
</feature>
<evidence type="ECO:0000313" key="2">
    <source>
        <dbReference type="EMBL" id="CAK0868907.1"/>
    </source>
</evidence>
<organism evidence="2 3">
    <name type="scientific">Prorocentrum cordatum</name>
    <dbReference type="NCBI Taxonomy" id="2364126"/>
    <lineage>
        <taxon>Eukaryota</taxon>
        <taxon>Sar</taxon>
        <taxon>Alveolata</taxon>
        <taxon>Dinophyceae</taxon>
        <taxon>Prorocentrales</taxon>
        <taxon>Prorocentraceae</taxon>
        <taxon>Prorocentrum</taxon>
    </lineage>
</organism>
<proteinExistence type="predicted"/>